<proteinExistence type="predicted"/>
<dbReference type="RefSeq" id="WP_338293495.1">
    <property type="nucleotide sequence ID" value="NZ_AP027272.1"/>
</dbReference>
<dbReference type="AlphaFoldDB" id="A0AA48HJB0"/>
<accession>A0AA48HJB0</accession>
<organism evidence="1 2">
    <name type="scientific">Planctobacterium marinum</name>
    <dbReference type="NCBI Taxonomy" id="1631968"/>
    <lineage>
        <taxon>Bacteria</taxon>
        <taxon>Pseudomonadati</taxon>
        <taxon>Pseudomonadota</taxon>
        <taxon>Gammaproteobacteria</taxon>
        <taxon>Alteromonadales</taxon>
        <taxon>Alteromonadaceae</taxon>
        <taxon>Planctobacterium</taxon>
    </lineage>
</organism>
<dbReference type="Proteomes" id="UP001333710">
    <property type="component" value="Chromosome"/>
</dbReference>
<keyword evidence="2" id="KW-1185">Reference proteome</keyword>
<reference evidence="1" key="1">
    <citation type="submission" date="2023-01" db="EMBL/GenBank/DDBJ databases">
        <title>Complete genome sequence of Planctobacterium marinum strain Dej080120_11.</title>
        <authorList>
            <person name="Ueki S."/>
            <person name="Maruyama F."/>
        </authorList>
    </citation>
    <scope>NUCLEOTIDE SEQUENCE</scope>
    <source>
        <strain evidence="1">Dej080120_11</strain>
    </source>
</reference>
<dbReference type="KEGG" id="pmaw:MACH26_29970"/>
<sequence>MNPVISAQAVELCKFIAANEAIKAHLFMEQSHLPYDVQDLILAALSGLQKLDGKVIEEILEAYCQCSSFDERLLH</sequence>
<gene>
    <name evidence="1" type="ORF">MACH26_29970</name>
</gene>
<name>A0AA48HJB0_9ALTE</name>
<protein>
    <submittedName>
        <fullName evidence="1">Uncharacterized protein</fullName>
    </submittedName>
</protein>
<evidence type="ECO:0000313" key="1">
    <source>
        <dbReference type="EMBL" id="BDX07476.1"/>
    </source>
</evidence>
<dbReference type="EMBL" id="AP027272">
    <property type="protein sequence ID" value="BDX07476.1"/>
    <property type="molecule type" value="Genomic_DNA"/>
</dbReference>
<evidence type="ECO:0000313" key="2">
    <source>
        <dbReference type="Proteomes" id="UP001333710"/>
    </source>
</evidence>